<dbReference type="Proteomes" id="UP000199334">
    <property type="component" value="Unassembled WGS sequence"/>
</dbReference>
<gene>
    <name evidence="2" type="ORF">SAMN05216498_2782</name>
</gene>
<dbReference type="STRING" id="237069.SAMN05216498_2782"/>
<evidence type="ECO:0000313" key="2">
    <source>
        <dbReference type="EMBL" id="SDN66986.1"/>
    </source>
</evidence>
<feature type="transmembrane region" description="Helical" evidence="1">
    <location>
        <begin position="35"/>
        <end position="52"/>
    </location>
</feature>
<name>A0A1H0DAK8_9BACI</name>
<keyword evidence="1" id="KW-0812">Transmembrane</keyword>
<protein>
    <submittedName>
        <fullName evidence="2">Uncharacterized protein</fullName>
    </submittedName>
</protein>
<evidence type="ECO:0000256" key="1">
    <source>
        <dbReference type="SAM" id="Phobius"/>
    </source>
</evidence>
<keyword evidence="3" id="KW-1185">Reference proteome</keyword>
<organism evidence="2 3">
    <name type="scientific">Tenuibacillus multivorans</name>
    <dbReference type="NCBI Taxonomy" id="237069"/>
    <lineage>
        <taxon>Bacteria</taxon>
        <taxon>Bacillati</taxon>
        <taxon>Bacillota</taxon>
        <taxon>Bacilli</taxon>
        <taxon>Bacillales</taxon>
        <taxon>Bacillaceae</taxon>
        <taxon>Tenuibacillus</taxon>
    </lineage>
</organism>
<dbReference type="AlphaFoldDB" id="A0A1H0DAK8"/>
<reference evidence="2 3" key="1">
    <citation type="submission" date="2016-10" db="EMBL/GenBank/DDBJ databases">
        <authorList>
            <person name="de Groot N.N."/>
        </authorList>
    </citation>
    <scope>NUCLEOTIDE SEQUENCE [LARGE SCALE GENOMIC DNA]</scope>
    <source>
        <strain evidence="2 3">CGMCC 1.3442</strain>
    </source>
</reference>
<keyword evidence="1" id="KW-1133">Transmembrane helix</keyword>
<keyword evidence="1" id="KW-0472">Membrane</keyword>
<sequence length="53" mass="6330">MINQRDMSELHLLISLLSLINNHSRDFLRNLYRDIIIFVLNILKGMILLFLMT</sequence>
<accession>A0A1H0DAK8</accession>
<dbReference type="EMBL" id="FNIG01000007">
    <property type="protein sequence ID" value="SDN66986.1"/>
    <property type="molecule type" value="Genomic_DNA"/>
</dbReference>
<proteinExistence type="predicted"/>
<evidence type="ECO:0000313" key="3">
    <source>
        <dbReference type="Proteomes" id="UP000199334"/>
    </source>
</evidence>